<reference evidence="1 2" key="1">
    <citation type="submission" date="2016-02" db="EMBL/GenBank/DDBJ databases">
        <title>Anaerosporomusa subterraneum gen. nov., sp. nov., a spore-forming obligate anaerobe isolated from saprolite.</title>
        <authorList>
            <person name="Choi J.K."/>
            <person name="Shah M."/>
            <person name="Yee N."/>
        </authorList>
    </citation>
    <scope>NUCLEOTIDE SEQUENCE [LARGE SCALE GENOMIC DNA]</scope>
    <source>
        <strain evidence="1 2">RU4</strain>
    </source>
</reference>
<evidence type="ECO:0000313" key="1">
    <source>
        <dbReference type="EMBL" id="KYZ77664.1"/>
    </source>
</evidence>
<dbReference type="STRING" id="1794912.AXX12_18200"/>
<organism evidence="1 2">
    <name type="scientific">Anaerosporomusa subterranea</name>
    <dbReference type="NCBI Taxonomy" id="1794912"/>
    <lineage>
        <taxon>Bacteria</taxon>
        <taxon>Bacillati</taxon>
        <taxon>Bacillota</taxon>
        <taxon>Negativicutes</taxon>
        <taxon>Acetonemataceae</taxon>
        <taxon>Anaerosporomusa</taxon>
    </lineage>
</organism>
<keyword evidence="2" id="KW-1185">Reference proteome</keyword>
<name>A0A154BUG0_ANASB</name>
<dbReference type="Proteomes" id="UP000076268">
    <property type="component" value="Unassembled WGS sequence"/>
</dbReference>
<dbReference type="InterPro" id="IPR014199">
    <property type="entry name" value="Spore_YtxC"/>
</dbReference>
<proteinExistence type="predicted"/>
<dbReference type="RefSeq" id="WP_066238193.1">
    <property type="nucleotide sequence ID" value="NZ_LSGP01000012.1"/>
</dbReference>
<comment type="caution">
    <text evidence="1">The sequence shown here is derived from an EMBL/GenBank/DDBJ whole genome shotgun (WGS) entry which is preliminary data.</text>
</comment>
<dbReference type="EMBL" id="LSGP01000012">
    <property type="protein sequence ID" value="KYZ77664.1"/>
    <property type="molecule type" value="Genomic_DNA"/>
</dbReference>
<sequence>MKLISLGLSGPIDDVRAKLQQDCNLFQREGYQIVVDQQQAGRYTFLNCSILEGEISFRNYERIKNLIKLYAAQILADLVVSREEKNVLRRMIRFGYDYFSPEEQEQVLSKTLNILGEENPEVTDYHLPIRRSRVFSKILDYLDFHNELVLDGFIRFRLKDYGQILNRAVEKAVDDYMSDIEYQEFVRVLRYFVNMQEPRTGEVHVVVDRSANISIFDSEGETLSESDGERFVANSSDDANGQDLLMSALITIVPCVIIFHFSDRMKNMDLVNTVKDVFDDRVIVCEGCHICNAEAGQLEVLVKNSLSN</sequence>
<protein>
    <submittedName>
        <fullName evidence="1">Sporulation protein</fullName>
    </submittedName>
</protein>
<dbReference type="AlphaFoldDB" id="A0A154BUG0"/>
<dbReference type="Pfam" id="PF08812">
    <property type="entry name" value="YtxC"/>
    <property type="match status" value="1"/>
</dbReference>
<gene>
    <name evidence="1" type="ORF">AXX12_18200</name>
</gene>
<evidence type="ECO:0000313" key="2">
    <source>
        <dbReference type="Proteomes" id="UP000076268"/>
    </source>
</evidence>
<accession>A0A154BUG0</accession>
<dbReference type="OrthoDB" id="2986513at2"/>